<accession>A0A1H6A336</accession>
<gene>
    <name evidence="2" type="ORF">SAMN04488045_2815</name>
</gene>
<keyword evidence="3" id="KW-1185">Reference proteome</keyword>
<dbReference type="Pfam" id="PF01370">
    <property type="entry name" value="Epimerase"/>
    <property type="match status" value="1"/>
</dbReference>
<evidence type="ECO:0000259" key="1">
    <source>
        <dbReference type="Pfam" id="PF01370"/>
    </source>
</evidence>
<dbReference type="AlphaFoldDB" id="A0A1H6A336"/>
<evidence type="ECO:0000313" key="2">
    <source>
        <dbReference type="EMBL" id="SEG43138.1"/>
    </source>
</evidence>
<proteinExistence type="predicted"/>
<sequence length="302" mass="33642">MRILFTGGSGKAGRHVLPYLVAQGHHVVNADLVPLEAEGVDNLIVDLTDSGQVFNALTSYANFDELEPGTGVPKFDAVVHFAAVPRILIKPDNETYRTNVMSTYNVIEAAVKLGIKKIIYASSETTYGICFYDGELKPDYIPVDEDHPTIPQDSYAMSKVVNEATGRSFQARSGYDIYGLRINNVIEPHEYAENFPAFVQDPDLRRRNIFAYIDARDLGHMVDCCLKTDGLGHEVFNVANPDMSVSIPIDEVRARYYEGVELRRPMAQDETVYSIEKAQRLLGFAPKHTWREELGLPAAVLG</sequence>
<reference evidence="2 3" key="1">
    <citation type="submission" date="2016-10" db="EMBL/GenBank/DDBJ databases">
        <authorList>
            <person name="de Groot N.N."/>
        </authorList>
    </citation>
    <scope>NUCLEOTIDE SEQUENCE [LARGE SCALE GENOMIC DNA]</scope>
    <source>
        <strain evidence="2 3">DSM 26915</strain>
    </source>
</reference>
<dbReference type="PANTHER" id="PTHR43103">
    <property type="entry name" value="NUCLEOSIDE-DIPHOSPHATE-SUGAR EPIMERASE"/>
    <property type="match status" value="1"/>
</dbReference>
<dbReference type="InterPro" id="IPR036291">
    <property type="entry name" value="NAD(P)-bd_dom_sf"/>
</dbReference>
<dbReference type="PANTHER" id="PTHR43103:SF6">
    <property type="entry name" value="PUTATIVE-RELATED"/>
    <property type="match status" value="1"/>
</dbReference>
<organism evidence="2 3">
    <name type="scientific">Thalassococcus halodurans</name>
    <dbReference type="NCBI Taxonomy" id="373675"/>
    <lineage>
        <taxon>Bacteria</taxon>
        <taxon>Pseudomonadati</taxon>
        <taxon>Pseudomonadota</taxon>
        <taxon>Alphaproteobacteria</taxon>
        <taxon>Rhodobacterales</taxon>
        <taxon>Roseobacteraceae</taxon>
        <taxon>Thalassococcus</taxon>
    </lineage>
</organism>
<dbReference type="Gene3D" id="3.40.50.720">
    <property type="entry name" value="NAD(P)-binding Rossmann-like Domain"/>
    <property type="match status" value="1"/>
</dbReference>
<evidence type="ECO:0000313" key="3">
    <source>
        <dbReference type="Proteomes" id="UP000236752"/>
    </source>
</evidence>
<dbReference type="Proteomes" id="UP000236752">
    <property type="component" value="Unassembled WGS sequence"/>
</dbReference>
<dbReference type="InterPro" id="IPR001509">
    <property type="entry name" value="Epimerase_deHydtase"/>
</dbReference>
<dbReference type="SUPFAM" id="SSF51735">
    <property type="entry name" value="NAD(P)-binding Rossmann-fold domains"/>
    <property type="match status" value="1"/>
</dbReference>
<dbReference type="EMBL" id="FNUZ01000004">
    <property type="protein sequence ID" value="SEG43138.1"/>
    <property type="molecule type" value="Genomic_DNA"/>
</dbReference>
<dbReference type="RefSeq" id="WP_103911129.1">
    <property type="nucleotide sequence ID" value="NZ_FNUZ01000004.1"/>
</dbReference>
<protein>
    <submittedName>
        <fullName evidence="2">Nucleoside-diphosphate-sugar epimerase</fullName>
    </submittedName>
</protein>
<dbReference type="CDD" id="cd08946">
    <property type="entry name" value="SDR_e"/>
    <property type="match status" value="1"/>
</dbReference>
<feature type="domain" description="NAD-dependent epimerase/dehydratase" evidence="1">
    <location>
        <begin position="3"/>
        <end position="200"/>
    </location>
</feature>
<dbReference type="OrthoDB" id="9771073at2"/>
<name>A0A1H6A336_9RHOB</name>